<dbReference type="CDD" id="cd06267">
    <property type="entry name" value="PBP1_LacI_sugar_binding-like"/>
    <property type="match status" value="1"/>
</dbReference>
<dbReference type="EMBL" id="JAKWJU010000002">
    <property type="protein sequence ID" value="MCH6163086.1"/>
    <property type="molecule type" value="Genomic_DNA"/>
</dbReference>
<dbReference type="PROSITE" id="PS50932">
    <property type="entry name" value="HTH_LACI_2"/>
    <property type="match status" value="1"/>
</dbReference>
<keyword evidence="2" id="KW-0238">DNA-binding</keyword>
<reference evidence="6" key="1">
    <citation type="submission" date="2022-03" db="EMBL/GenBank/DDBJ databases">
        <authorList>
            <person name="Santos J.D.N."/>
            <person name="Kallscheuer N."/>
            <person name="Jogler C."/>
            <person name="Lage O.M."/>
        </authorList>
    </citation>
    <scope>NUCLEOTIDE SEQUENCE</scope>
    <source>
        <strain evidence="6">M600PL45_2</strain>
    </source>
</reference>
<dbReference type="InterPro" id="IPR046335">
    <property type="entry name" value="LacI/GalR-like_sensor"/>
</dbReference>
<dbReference type="PANTHER" id="PTHR30146:SF153">
    <property type="entry name" value="LACTOSE OPERON REPRESSOR"/>
    <property type="match status" value="1"/>
</dbReference>
<reference evidence="6" key="2">
    <citation type="journal article" date="2023" name="Int. J. Syst. Evol. Microbiol.">
        <title>Streptomyces marispadix sp. nov., isolated from marine beach sediment of the Northern Coast of Portugal.</title>
        <authorList>
            <person name="dos Santos J.D.N."/>
            <person name="Vitorino I.R."/>
            <person name="Kallscheuer N."/>
            <person name="Srivastava A."/>
            <person name="Krautwurst S."/>
            <person name="Marz M."/>
            <person name="Jogler C."/>
            <person name="Lobo Da Cunha A."/>
            <person name="Catita J."/>
            <person name="Goncalves H."/>
            <person name="Gonzalez I."/>
            <person name="Reyes F."/>
            <person name="Lage O.M."/>
        </authorList>
    </citation>
    <scope>NUCLEOTIDE SEQUENCE</scope>
    <source>
        <strain evidence="6">M600PL45_2</strain>
    </source>
</reference>
<gene>
    <name evidence="6" type="ORF">MMA15_22650</name>
</gene>
<comment type="caution">
    <text evidence="6">The sequence shown here is derived from an EMBL/GenBank/DDBJ whole genome shotgun (WGS) entry which is preliminary data.</text>
</comment>
<evidence type="ECO:0000256" key="2">
    <source>
        <dbReference type="ARBA" id="ARBA00023125"/>
    </source>
</evidence>
<evidence type="ECO:0000256" key="3">
    <source>
        <dbReference type="ARBA" id="ARBA00023163"/>
    </source>
</evidence>
<keyword evidence="3" id="KW-0804">Transcription</keyword>
<accession>A0ABS9T492</accession>
<name>A0ABS9T492_9ACTN</name>
<evidence type="ECO:0000313" key="7">
    <source>
        <dbReference type="Proteomes" id="UP001166784"/>
    </source>
</evidence>
<dbReference type="Proteomes" id="UP001166784">
    <property type="component" value="Unassembled WGS sequence"/>
</dbReference>
<dbReference type="CDD" id="cd01392">
    <property type="entry name" value="HTH_LacI"/>
    <property type="match status" value="1"/>
</dbReference>
<dbReference type="SUPFAM" id="SSF47413">
    <property type="entry name" value="lambda repressor-like DNA-binding domains"/>
    <property type="match status" value="1"/>
</dbReference>
<evidence type="ECO:0000256" key="1">
    <source>
        <dbReference type="ARBA" id="ARBA00023015"/>
    </source>
</evidence>
<dbReference type="PANTHER" id="PTHR30146">
    <property type="entry name" value="LACI-RELATED TRANSCRIPTIONAL REPRESSOR"/>
    <property type="match status" value="1"/>
</dbReference>
<feature type="compositionally biased region" description="Basic and acidic residues" evidence="4">
    <location>
        <begin position="329"/>
        <end position="353"/>
    </location>
</feature>
<evidence type="ECO:0000256" key="4">
    <source>
        <dbReference type="SAM" id="MobiDB-lite"/>
    </source>
</evidence>
<dbReference type="SUPFAM" id="SSF53822">
    <property type="entry name" value="Periplasmic binding protein-like I"/>
    <property type="match status" value="1"/>
</dbReference>
<feature type="region of interest" description="Disordered" evidence="4">
    <location>
        <begin position="313"/>
        <end position="360"/>
    </location>
</feature>
<dbReference type="PROSITE" id="PS00356">
    <property type="entry name" value="HTH_LACI_1"/>
    <property type="match status" value="1"/>
</dbReference>
<dbReference type="InterPro" id="IPR000843">
    <property type="entry name" value="HTH_LacI"/>
</dbReference>
<dbReference type="Pfam" id="PF13377">
    <property type="entry name" value="Peripla_BP_3"/>
    <property type="match status" value="1"/>
</dbReference>
<dbReference type="Gene3D" id="3.40.50.2300">
    <property type="match status" value="2"/>
</dbReference>
<proteinExistence type="predicted"/>
<dbReference type="Gene3D" id="1.10.260.40">
    <property type="entry name" value="lambda repressor-like DNA-binding domains"/>
    <property type="match status" value="1"/>
</dbReference>
<dbReference type="SMART" id="SM00354">
    <property type="entry name" value="HTH_LACI"/>
    <property type="match status" value="1"/>
</dbReference>
<evidence type="ECO:0000313" key="6">
    <source>
        <dbReference type="EMBL" id="MCH6163086.1"/>
    </source>
</evidence>
<dbReference type="Pfam" id="PF00356">
    <property type="entry name" value="LacI"/>
    <property type="match status" value="1"/>
</dbReference>
<protein>
    <submittedName>
        <fullName evidence="6">LacI family transcriptional regulator</fullName>
    </submittedName>
</protein>
<dbReference type="InterPro" id="IPR028082">
    <property type="entry name" value="Peripla_BP_I"/>
</dbReference>
<sequence>MRVSLKDVAEHAGVSVKTVSNVVNKYPHVTPAMREKVQRAIDDLGYRPNLTARHLRKGRTGIIALAVPELGNPYFAELAGDVIDAAAAHDYTVLLDHTQGRRERELLVTQGFQARVIDGLILNPLELEAEDLAAGTGSGPLVLIGERSYDLPYDHIAIDNIAAARTAVRHLLELGRRRIAFLGARGDRPSQPSHLRLLGWQAELAARGVTADEALVAPVEGWDRADGAAAMAALLDAGQRPDAVFAYNDLIAIGAMRVMSERGLRVPEDVAVVGFDDLTEGRYGAVTLTTVAPDKKAIARLAVESIVGRLAGKNDEASRGGDGSGDGDGIGRREGGHSRELRPGFALMERESTLGRAARG</sequence>
<evidence type="ECO:0000259" key="5">
    <source>
        <dbReference type="PROSITE" id="PS50932"/>
    </source>
</evidence>
<keyword evidence="7" id="KW-1185">Reference proteome</keyword>
<dbReference type="InterPro" id="IPR010982">
    <property type="entry name" value="Lambda_DNA-bd_dom_sf"/>
</dbReference>
<dbReference type="RefSeq" id="WP_241061937.1">
    <property type="nucleotide sequence ID" value="NZ_JAKWJU010000002.1"/>
</dbReference>
<keyword evidence="1" id="KW-0805">Transcription regulation</keyword>
<organism evidence="6 7">
    <name type="scientific">Streptomyces marispadix</name>
    <dbReference type="NCBI Taxonomy" id="2922868"/>
    <lineage>
        <taxon>Bacteria</taxon>
        <taxon>Bacillati</taxon>
        <taxon>Actinomycetota</taxon>
        <taxon>Actinomycetes</taxon>
        <taxon>Kitasatosporales</taxon>
        <taxon>Streptomycetaceae</taxon>
        <taxon>Streptomyces</taxon>
    </lineage>
</organism>
<feature type="domain" description="HTH lacI-type" evidence="5">
    <location>
        <begin position="3"/>
        <end position="57"/>
    </location>
</feature>